<keyword evidence="3 7" id="KW-0812">Transmembrane</keyword>
<comment type="subcellular location">
    <subcellularLocation>
        <location evidence="1">Membrane</location>
        <topology evidence="1">Multi-pass membrane protein</topology>
    </subcellularLocation>
</comment>
<evidence type="ECO:0000256" key="2">
    <source>
        <dbReference type="ARBA" id="ARBA00009773"/>
    </source>
</evidence>
<dbReference type="Pfam" id="PF01594">
    <property type="entry name" value="AI-2E_transport"/>
    <property type="match status" value="1"/>
</dbReference>
<gene>
    <name evidence="8" type="ORF">C8D97_10563</name>
</gene>
<dbReference type="PANTHER" id="PTHR21716:SF16">
    <property type="entry name" value="BLL1467 PROTEIN"/>
    <property type="match status" value="1"/>
</dbReference>
<dbReference type="Proteomes" id="UP000245790">
    <property type="component" value="Unassembled WGS sequence"/>
</dbReference>
<evidence type="ECO:0000313" key="9">
    <source>
        <dbReference type="Proteomes" id="UP000245790"/>
    </source>
</evidence>
<dbReference type="RefSeq" id="WP_109763144.1">
    <property type="nucleotide sequence ID" value="NZ_QGGU01000005.1"/>
</dbReference>
<comment type="similarity">
    <text evidence="2">Belongs to the autoinducer-2 exporter (AI-2E) (TC 2.A.86) family.</text>
</comment>
<evidence type="ECO:0000256" key="7">
    <source>
        <dbReference type="SAM" id="Phobius"/>
    </source>
</evidence>
<dbReference type="OrthoDB" id="9799225at2"/>
<dbReference type="GO" id="GO:0016020">
    <property type="term" value="C:membrane"/>
    <property type="evidence" value="ECO:0007669"/>
    <property type="project" value="UniProtKB-SubCell"/>
</dbReference>
<protein>
    <submittedName>
        <fullName evidence="8">Putative PurR-regulated permease PerM</fullName>
    </submittedName>
</protein>
<feature type="transmembrane region" description="Helical" evidence="7">
    <location>
        <begin position="51"/>
        <end position="71"/>
    </location>
</feature>
<feature type="transmembrane region" description="Helical" evidence="7">
    <location>
        <begin position="77"/>
        <end position="98"/>
    </location>
</feature>
<dbReference type="AlphaFoldDB" id="A0A316FSK2"/>
<evidence type="ECO:0000256" key="5">
    <source>
        <dbReference type="ARBA" id="ARBA00023136"/>
    </source>
</evidence>
<evidence type="ECO:0000256" key="4">
    <source>
        <dbReference type="ARBA" id="ARBA00022989"/>
    </source>
</evidence>
<evidence type="ECO:0000313" key="8">
    <source>
        <dbReference type="EMBL" id="PWK51748.1"/>
    </source>
</evidence>
<feature type="transmembrane region" description="Helical" evidence="7">
    <location>
        <begin position="280"/>
        <end position="306"/>
    </location>
</feature>
<evidence type="ECO:0000256" key="1">
    <source>
        <dbReference type="ARBA" id="ARBA00004141"/>
    </source>
</evidence>
<evidence type="ECO:0000256" key="6">
    <source>
        <dbReference type="SAM" id="MobiDB-lite"/>
    </source>
</evidence>
<feature type="transmembrane region" description="Helical" evidence="7">
    <location>
        <begin position="356"/>
        <end position="381"/>
    </location>
</feature>
<keyword evidence="5 7" id="KW-0472">Membrane</keyword>
<accession>A0A316FSK2</accession>
<dbReference type="PANTHER" id="PTHR21716">
    <property type="entry name" value="TRANSMEMBRANE PROTEIN"/>
    <property type="match status" value="1"/>
</dbReference>
<evidence type="ECO:0000256" key="3">
    <source>
        <dbReference type="ARBA" id="ARBA00022692"/>
    </source>
</evidence>
<name>A0A316FSK2_9GAMM</name>
<proteinExistence type="inferred from homology"/>
<organism evidence="8 9">
    <name type="scientific">Pleionea mediterranea</name>
    <dbReference type="NCBI Taxonomy" id="523701"/>
    <lineage>
        <taxon>Bacteria</taxon>
        <taxon>Pseudomonadati</taxon>
        <taxon>Pseudomonadota</taxon>
        <taxon>Gammaproteobacteria</taxon>
        <taxon>Oceanospirillales</taxon>
        <taxon>Pleioneaceae</taxon>
        <taxon>Pleionea</taxon>
    </lineage>
</organism>
<keyword evidence="9" id="KW-1185">Reference proteome</keyword>
<feature type="region of interest" description="Disordered" evidence="6">
    <location>
        <begin position="1"/>
        <end position="43"/>
    </location>
</feature>
<feature type="transmembrane region" description="Helical" evidence="7">
    <location>
        <begin position="252"/>
        <end position="274"/>
    </location>
</feature>
<feature type="transmembrane region" description="Helical" evidence="7">
    <location>
        <begin position="110"/>
        <end position="132"/>
    </location>
</feature>
<dbReference type="InterPro" id="IPR002549">
    <property type="entry name" value="AI-2E-like"/>
</dbReference>
<keyword evidence="4 7" id="KW-1133">Transmembrane helix</keyword>
<sequence>MSDNFSSKKSASSEKSDSSKKTGSSEESESAKESGSIKSTDLTNQSESPKVIAVPGWMLPGIVVVGSVFILASAKAFLLPLVASCLLALTLSPAVYQLGRLGIPRFINSLLMVLISAGLIVLAVWVIAPAIVKWVERAPEQIVSVVDSDRELKDTIHSLKETSEKVTKAVEDIVQSPPKNTTVVQGDNWSETALSLLQQGLGATLVIMTLTFFLLSNGNLLILNLVRQSAKKPHRRRLIKLFRKLRFEVGRYLGAVFLINLTVGLVTSAIMWFFDVPMPWVWAVLVTLMRFIPYVGVSMVAILIFLVSITHFGHLIPAVLPPLSFLVLSSITGLFIDPMVHGVRLKVNPVIVFISVIFWGWLWGIAGAILAVPMLTIILVVSDCMNWKRFYSVVHAK</sequence>
<feature type="transmembrane region" description="Helical" evidence="7">
    <location>
        <begin position="318"/>
        <end position="336"/>
    </location>
</feature>
<reference evidence="8 9" key="1">
    <citation type="submission" date="2018-05" db="EMBL/GenBank/DDBJ databases">
        <title>Genomic Encyclopedia of Type Strains, Phase IV (KMG-IV): sequencing the most valuable type-strain genomes for metagenomic binning, comparative biology and taxonomic classification.</title>
        <authorList>
            <person name="Goeker M."/>
        </authorList>
    </citation>
    <scope>NUCLEOTIDE SEQUENCE [LARGE SCALE GENOMIC DNA]</scope>
    <source>
        <strain evidence="8 9">DSM 25350</strain>
    </source>
</reference>
<comment type="caution">
    <text evidence="8">The sequence shown here is derived from an EMBL/GenBank/DDBJ whole genome shotgun (WGS) entry which is preliminary data.</text>
</comment>
<feature type="transmembrane region" description="Helical" evidence="7">
    <location>
        <begin position="201"/>
        <end position="226"/>
    </location>
</feature>
<dbReference type="GO" id="GO:0055085">
    <property type="term" value="P:transmembrane transport"/>
    <property type="evidence" value="ECO:0007669"/>
    <property type="project" value="TreeGrafter"/>
</dbReference>
<dbReference type="EMBL" id="QGGU01000005">
    <property type="protein sequence ID" value="PWK51748.1"/>
    <property type="molecule type" value="Genomic_DNA"/>
</dbReference>
<feature type="compositionally biased region" description="Basic and acidic residues" evidence="6">
    <location>
        <begin position="11"/>
        <end position="32"/>
    </location>
</feature>